<reference evidence="1 2" key="1">
    <citation type="submission" date="2021-05" db="EMBL/GenBank/DDBJ databases">
        <authorList>
            <person name="Zahm M."/>
            <person name="Klopp C."/>
            <person name="Cabau C."/>
            <person name="Kuhl H."/>
            <person name="Suciu R."/>
            <person name="Ciorpac M."/>
            <person name="Holostenco D."/>
            <person name="Gessner J."/>
            <person name="Wuertz S."/>
            <person name="Hohne C."/>
            <person name="Stock M."/>
            <person name="Gislard M."/>
            <person name="Lluch J."/>
            <person name="Milhes M."/>
            <person name="Lampietro C."/>
            <person name="Lopez Roques C."/>
            <person name="Donnadieu C."/>
            <person name="Du K."/>
            <person name="Schartl M."/>
            <person name="Guiguen Y."/>
        </authorList>
    </citation>
    <scope>NUCLEOTIDE SEQUENCE [LARGE SCALE GENOMIC DNA]</scope>
    <source>
        <strain evidence="1">Hh-F2</strain>
        <tissue evidence="1">Blood</tissue>
    </source>
</reference>
<dbReference type="PANTHER" id="PTHR46579:SF1">
    <property type="entry name" value="F5_8 TYPE C DOMAIN-CONTAINING PROTEIN"/>
    <property type="match status" value="1"/>
</dbReference>
<protein>
    <submittedName>
        <fullName evidence="1">Uncharacterized protein</fullName>
    </submittedName>
</protein>
<evidence type="ECO:0000313" key="1">
    <source>
        <dbReference type="EMBL" id="KAK6492328.1"/>
    </source>
</evidence>
<proteinExistence type="predicted"/>
<accession>A0ABR1A5H2</accession>
<keyword evidence="2" id="KW-1185">Reference proteome</keyword>
<gene>
    <name evidence="1" type="ORF">HHUSO_G4649</name>
</gene>
<sequence>MSSGTAVNVESPGPGFSNDPLHMLGSNPDLNFNLCDFVSTTKAEALLMVMTFAMRHSLTGVAVVDLLQIINKLFEREVVPDTKHLFSKVFSKSCELTKFHFYCTFCQTYVGNYCKGFDEKEKKCPQCHSVCNLDNLDEGNFFISVPLAPQIQCLLEKLDGTDVLSYRMSRKMTNRESICDIYDGECYRQISQPGKILSKPENFSYNFNCDGSSVFNSSSFSIWPIQIMINELPPSERGKHLILAGLWFGKGHPNMDIFLGHFVEEAKMLTELGVKWRKKDKTIVTSKIVGICCCVDSVARPAMQNSTQYNGYFGCSWCYHPGMLVSGQVKYPVSEVEYADRTDRGMLNDMKTALRERIIYNGVKGPSPLINLPYFGIVWGFTPDYMHCVLLGVTRQLTELWLQYANEECYIGSPSCLAVIDSRLLSIKPPQNMARLPRSVKDRKYWKASEWRNWLLFYSLPCLKGILPERYLKHFALLVEAIYLPLQSQILPQDVNNADILLLEFVVKLQSLCGEANMTSNVHLLLHLAKSVKLWGPLWAHSAFVFESGNGKLLQLVKGTKGVAKQVVNKFLLYKAIPLFKEIHNIKTSIAEFCTKLTDYPELQASDTSNGITLLGPGYVQSSLGQEEQTLFREAGKA</sequence>
<dbReference type="EMBL" id="JAHFZB010000003">
    <property type="protein sequence ID" value="KAK6492328.1"/>
    <property type="molecule type" value="Genomic_DNA"/>
</dbReference>
<comment type="caution">
    <text evidence="1">The sequence shown here is derived from an EMBL/GenBank/DDBJ whole genome shotgun (WGS) entry which is preliminary data.</text>
</comment>
<dbReference type="PANTHER" id="PTHR46579">
    <property type="entry name" value="F5/8 TYPE C DOMAIN-CONTAINING PROTEIN-RELATED"/>
    <property type="match status" value="1"/>
</dbReference>
<dbReference type="Proteomes" id="UP001369086">
    <property type="component" value="Unassembled WGS sequence"/>
</dbReference>
<evidence type="ECO:0000313" key="2">
    <source>
        <dbReference type="Proteomes" id="UP001369086"/>
    </source>
</evidence>
<name>A0ABR1A5H2_HUSHU</name>
<organism evidence="1 2">
    <name type="scientific">Huso huso</name>
    <name type="common">Beluga</name>
    <name type="synonym">Acipenser huso</name>
    <dbReference type="NCBI Taxonomy" id="61971"/>
    <lineage>
        <taxon>Eukaryota</taxon>
        <taxon>Metazoa</taxon>
        <taxon>Chordata</taxon>
        <taxon>Craniata</taxon>
        <taxon>Vertebrata</taxon>
        <taxon>Euteleostomi</taxon>
        <taxon>Actinopterygii</taxon>
        <taxon>Chondrostei</taxon>
        <taxon>Acipenseriformes</taxon>
        <taxon>Acipenseridae</taxon>
        <taxon>Huso</taxon>
    </lineage>
</organism>